<comment type="caution">
    <text evidence="10">The sequence shown here is derived from an EMBL/GenBank/DDBJ whole genome shotgun (WGS) entry which is preliminary data.</text>
</comment>
<evidence type="ECO:0000256" key="1">
    <source>
        <dbReference type="ARBA" id="ARBA00004141"/>
    </source>
</evidence>
<feature type="domain" description="TRPM-like" evidence="9">
    <location>
        <begin position="25"/>
        <end position="206"/>
    </location>
</feature>
<feature type="region of interest" description="Disordered" evidence="6">
    <location>
        <begin position="776"/>
        <end position="824"/>
    </location>
</feature>
<feature type="transmembrane region" description="Helical" evidence="7">
    <location>
        <begin position="302"/>
        <end position="324"/>
    </location>
</feature>
<keyword evidence="4 7" id="KW-0472">Membrane</keyword>
<evidence type="ECO:0000313" key="11">
    <source>
        <dbReference type="Proteomes" id="UP000749559"/>
    </source>
</evidence>
<keyword evidence="3 7" id="KW-1133">Transmembrane helix</keyword>
<reference evidence="10" key="1">
    <citation type="submission" date="2022-03" db="EMBL/GenBank/DDBJ databases">
        <authorList>
            <person name="Martin C."/>
        </authorList>
    </citation>
    <scope>NUCLEOTIDE SEQUENCE</scope>
</reference>
<dbReference type="InterPro" id="IPR057366">
    <property type="entry name" value="TRPM-like"/>
</dbReference>
<feature type="transmembrane region" description="Helical" evidence="7">
    <location>
        <begin position="475"/>
        <end position="495"/>
    </location>
</feature>
<feature type="compositionally biased region" description="Polar residues" evidence="6">
    <location>
        <begin position="799"/>
        <end position="808"/>
    </location>
</feature>
<feature type="region of interest" description="Disordered" evidence="6">
    <location>
        <begin position="256"/>
        <end position="280"/>
    </location>
</feature>
<keyword evidence="11" id="KW-1185">Reference proteome</keyword>
<dbReference type="Gene3D" id="1.10.287.70">
    <property type="match status" value="1"/>
</dbReference>
<feature type="coiled-coil region" evidence="5">
    <location>
        <begin position="737"/>
        <end position="771"/>
    </location>
</feature>
<name>A0A8S4PLQ1_OWEFU</name>
<dbReference type="GO" id="GO:0005886">
    <property type="term" value="C:plasma membrane"/>
    <property type="evidence" value="ECO:0007669"/>
    <property type="project" value="TreeGrafter"/>
</dbReference>
<dbReference type="Proteomes" id="UP000749559">
    <property type="component" value="Unassembled WGS sequence"/>
</dbReference>
<dbReference type="PANTHER" id="PTHR13800">
    <property type="entry name" value="TRANSIENT RECEPTOR POTENTIAL CATION CHANNEL, SUBFAMILY M, MEMBER 6"/>
    <property type="match status" value="1"/>
</dbReference>
<evidence type="ECO:0000256" key="7">
    <source>
        <dbReference type="SAM" id="Phobius"/>
    </source>
</evidence>
<evidence type="ECO:0000259" key="9">
    <source>
        <dbReference type="Pfam" id="PF25508"/>
    </source>
</evidence>
<feature type="domain" description="Ion transport" evidence="8">
    <location>
        <begin position="341"/>
        <end position="591"/>
    </location>
</feature>
<evidence type="ECO:0000256" key="6">
    <source>
        <dbReference type="SAM" id="MobiDB-lite"/>
    </source>
</evidence>
<evidence type="ECO:0000256" key="3">
    <source>
        <dbReference type="ARBA" id="ARBA00022989"/>
    </source>
</evidence>
<feature type="non-terminal residue" evidence="10">
    <location>
        <position position="1"/>
    </location>
</feature>
<feature type="transmembrane region" description="Helical" evidence="7">
    <location>
        <begin position="438"/>
        <end position="455"/>
    </location>
</feature>
<dbReference type="Pfam" id="PF25508">
    <property type="entry name" value="TRPM2"/>
    <property type="match status" value="1"/>
</dbReference>
<feature type="transmembrane region" description="Helical" evidence="7">
    <location>
        <begin position="336"/>
        <end position="354"/>
    </location>
</feature>
<organism evidence="10 11">
    <name type="scientific">Owenia fusiformis</name>
    <name type="common">Polychaete worm</name>
    <dbReference type="NCBI Taxonomy" id="6347"/>
    <lineage>
        <taxon>Eukaryota</taxon>
        <taxon>Metazoa</taxon>
        <taxon>Spiralia</taxon>
        <taxon>Lophotrochozoa</taxon>
        <taxon>Annelida</taxon>
        <taxon>Polychaeta</taxon>
        <taxon>Sedentaria</taxon>
        <taxon>Canalipalpata</taxon>
        <taxon>Sabellida</taxon>
        <taxon>Oweniida</taxon>
        <taxon>Oweniidae</taxon>
        <taxon>Owenia</taxon>
    </lineage>
</organism>
<dbReference type="InterPro" id="IPR050927">
    <property type="entry name" value="TRPM"/>
</dbReference>
<dbReference type="EMBL" id="CAIIXF020000009">
    <property type="protein sequence ID" value="CAH1793997.1"/>
    <property type="molecule type" value="Genomic_DNA"/>
</dbReference>
<evidence type="ECO:0000256" key="5">
    <source>
        <dbReference type="SAM" id="Coils"/>
    </source>
</evidence>
<dbReference type="PANTHER" id="PTHR13800:SF12">
    <property type="entry name" value="TRANSIENT RECEPTOR POTENTIAL CATION CHANNEL SUBFAMILY M MEMBER-LIKE 2"/>
    <property type="match status" value="1"/>
</dbReference>
<dbReference type="AlphaFoldDB" id="A0A8S4PLQ1"/>
<dbReference type="InterPro" id="IPR005821">
    <property type="entry name" value="Ion_trans_dom"/>
</dbReference>
<comment type="subcellular location">
    <subcellularLocation>
        <location evidence="1">Membrane</location>
        <topology evidence="1">Multi-pass membrane protein</topology>
    </subcellularLocation>
</comment>
<evidence type="ECO:0000256" key="4">
    <source>
        <dbReference type="ARBA" id="ARBA00023136"/>
    </source>
</evidence>
<accession>A0A8S4PLQ1</accession>
<feature type="compositionally biased region" description="Polar residues" evidence="6">
    <location>
        <begin position="776"/>
        <end position="792"/>
    </location>
</feature>
<feature type="transmembrane region" description="Helical" evidence="7">
    <location>
        <begin position="612"/>
        <end position="633"/>
    </location>
</feature>
<keyword evidence="2 7" id="KW-0812">Transmembrane</keyword>
<dbReference type="OrthoDB" id="6285639at2759"/>
<dbReference type="Pfam" id="PF00520">
    <property type="entry name" value="Ion_trans"/>
    <property type="match status" value="1"/>
</dbReference>
<proteinExistence type="predicted"/>
<sequence length="824" mass="95420">QNWKSYIVCCKSEPWKDDLPNLLPIVGRVISHLMGDVSRNPYKDKKYLVPDHPDLSGHTDPNYHQLNELNNTRDYITPRRRKMREMKPADFEDPYKELFLWAILLNRRELAHLFWKLGKDHIGGALMGSALLKSLSEIADDEEEVDLAQDIAKHSESWEEIACGVLNECYTRDKQMSHNLLIRKLNTWGGTTLFSIAEEANKMDFMGLSCCQTKLNKIWKGNMALYTSNWKIFASLFLPFFLPLIKFSTNDFTTEGPSDNNLAQGPPESKGSKVDVQPLGNDNEEFVRSKSRRKRKRLTRKLYTVACGSGAQGSISVFSAIYYYHTAPVTKFSYHTISYIVFLGMFTFFLLTNLRPVTHPDSPSFWEMLVWGWAATMFVEELRQFLTKDTTSVKYKFSGYFSNLWNAFDQGIYIMLLISIILRYTLLDEEDFKWARRFYSITLAMFFVRFMHIFFVEKNLGPKVIMIRRMLTDLLFFIAILLVFILAYGVASQALRYPNAPVSWNLLKDIVYLPYWQMYGELELALVEGELEGCTSNETIWRNDPEAERCPEESSLAIILFAIYMMVSNVLLLNLLIALFSHTFEKVQENSEKVWRFYRYNLIYEYFDRPTLAPPLIILSHIARIIMFFIYACRSDMTKSHAFKKYLSKEEYNKLTAFERAGMEEYLLHAQQLHHEHIENKVSATGERIEKVIEDLEEIKEQVVTSDSSVPTLEFDQAVMVQQLGATPHEQPDPIERSELKGEFDYLNTRMKNLENKLASQSSAMEQILTLLQSSRHGGQAQTSPYGNQIQTAPYGGQEHQTSSQSSFYRPPLPHIEIQGDSLD</sequence>
<feature type="transmembrane region" description="Helical" evidence="7">
    <location>
        <begin position="556"/>
        <end position="580"/>
    </location>
</feature>
<evidence type="ECO:0000313" key="10">
    <source>
        <dbReference type="EMBL" id="CAH1793997.1"/>
    </source>
</evidence>
<feature type="transmembrane region" description="Helical" evidence="7">
    <location>
        <begin position="406"/>
        <end position="426"/>
    </location>
</feature>
<gene>
    <name evidence="10" type="ORF">OFUS_LOCUS18770</name>
</gene>
<evidence type="ECO:0000256" key="2">
    <source>
        <dbReference type="ARBA" id="ARBA00022692"/>
    </source>
</evidence>
<protein>
    <submittedName>
        <fullName evidence="10">Uncharacterized protein</fullName>
    </submittedName>
</protein>
<evidence type="ECO:0000259" key="8">
    <source>
        <dbReference type="Pfam" id="PF00520"/>
    </source>
</evidence>
<dbReference type="GO" id="GO:0099604">
    <property type="term" value="F:ligand-gated calcium channel activity"/>
    <property type="evidence" value="ECO:0007669"/>
    <property type="project" value="TreeGrafter"/>
</dbReference>
<keyword evidence="5" id="KW-0175">Coiled coil</keyword>